<dbReference type="AlphaFoldDB" id="A0A6B1DUD0"/>
<gene>
    <name evidence="2" type="ORF">F4Y08_11010</name>
</gene>
<feature type="transmembrane region" description="Helical" evidence="1">
    <location>
        <begin position="62"/>
        <end position="88"/>
    </location>
</feature>
<keyword evidence="1" id="KW-1133">Transmembrane helix</keyword>
<organism evidence="2">
    <name type="scientific">Caldilineaceae bacterium SB0662_bin_9</name>
    <dbReference type="NCBI Taxonomy" id="2605258"/>
    <lineage>
        <taxon>Bacteria</taxon>
        <taxon>Bacillati</taxon>
        <taxon>Chloroflexota</taxon>
        <taxon>Caldilineae</taxon>
        <taxon>Caldilineales</taxon>
        <taxon>Caldilineaceae</taxon>
    </lineage>
</organism>
<keyword evidence="1" id="KW-0472">Membrane</keyword>
<sequence>MAESIVRPEMINRAAYEELRAADMPEDQAKAVAAHLPDWSQFATRQDLVELRGEMSGLESRLVRWMIGIFLAMASLLAAAVSVLVAVLG</sequence>
<keyword evidence="1" id="KW-0812">Transmembrane</keyword>
<protein>
    <recommendedName>
        <fullName evidence="3">DUF1640 domain-containing protein</fullName>
    </recommendedName>
</protein>
<dbReference type="EMBL" id="VXPY01000078">
    <property type="protein sequence ID" value="MYD90848.1"/>
    <property type="molecule type" value="Genomic_DNA"/>
</dbReference>
<proteinExistence type="predicted"/>
<evidence type="ECO:0000256" key="1">
    <source>
        <dbReference type="SAM" id="Phobius"/>
    </source>
</evidence>
<reference evidence="2" key="1">
    <citation type="submission" date="2019-09" db="EMBL/GenBank/DDBJ databases">
        <title>Characterisation of the sponge microbiome using genome-centric metagenomics.</title>
        <authorList>
            <person name="Engelberts J.P."/>
            <person name="Robbins S.J."/>
            <person name="De Goeij J.M."/>
            <person name="Aranda M."/>
            <person name="Bell S.C."/>
            <person name="Webster N.S."/>
        </authorList>
    </citation>
    <scope>NUCLEOTIDE SEQUENCE</scope>
    <source>
        <strain evidence="2">SB0662_bin_9</strain>
    </source>
</reference>
<name>A0A6B1DUD0_9CHLR</name>
<comment type="caution">
    <text evidence="2">The sequence shown here is derived from an EMBL/GenBank/DDBJ whole genome shotgun (WGS) entry which is preliminary data.</text>
</comment>
<evidence type="ECO:0008006" key="3">
    <source>
        <dbReference type="Google" id="ProtNLM"/>
    </source>
</evidence>
<accession>A0A6B1DUD0</accession>
<evidence type="ECO:0000313" key="2">
    <source>
        <dbReference type="EMBL" id="MYD90848.1"/>
    </source>
</evidence>